<comment type="caution">
    <text evidence="6">The sequence shown here is derived from an EMBL/GenBank/DDBJ whole genome shotgun (WGS) entry which is preliminary data.</text>
</comment>
<dbReference type="Gene3D" id="6.10.140.2220">
    <property type="match status" value="1"/>
</dbReference>
<organism evidence="6 7">
    <name type="scientific">Rhodocollybia butyracea</name>
    <dbReference type="NCBI Taxonomy" id="206335"/>
    <lineage>
        <taxon>Eukaryota</taxon>
        <taxon>Fungi</taxon>
        <taxon>Dikarya</taxon>
        <taxon>Basidiomycota</taxon>
        <taxon>Agaricomycotina</taxon>
        <taxon>Agaricomycetes</taxon>
        <taxon>Agaricomycetidae</taxon>
        <taxon>Agaricales</taxon>
        <taxon>Marasmiineae</taxon>
        <taxon>Omphalotaceae</taxon>
        <taxon>Rhodocollybia</taxon>
    </lineage>
</organism>
<feature type="domain" description="MYND-type" evidence="5">
    <location>
        <begin position="307"/>
        <end position="366"/>
    </location>
</feature>
<dbReference type="SUPFAM" id="SSF144232">
    <property type="entry name" value="HIT/MYND zinc finger-like"/>
    <property type="match status" value="1"/>
</dbReference>
<dbReference type="EMBL" id="JADNRY010000202">
    <property type="protein sequence ID" value="KAF9061460.1"/>
    <property type="molecule type" value="Genomic_DNA"/>
</dbReference>
<dbReference type="InterPro" id="IPR002893">
    <property type="entry name" value="Znf_MYND"/>
</dbReference>
<keyword evidence="2 4" id="KW-0863">Zinc-finger</keyword>
<keyword evidence="1" id="KW-0479">Metal-binding</keyword>
<protein>
    <recommendedName>
        <fullName evidence="5">MYND-type domain-containing protein</fullName>
    </recommendedName>
</protein>
<name>A0A9P5PG20_9AGAR</name>
<dbReference type="Pfam" id="PF01753">
    <property type="entry name" value="zf-MYND"/>
    <property type="match status" value="1"/>
</dbReference>
<dbReference type="PROSITE" id="PS50865">
    <property type="entry name" value="ZF_MYND_2"/>
    <property type="match status" value="1"/>
</dbReference>
<accession>A0A9P5PG20</accession>
<dbReference type="Proteomes" id="UP000772434">
    <property type="component" value="Unassembled WGS sequence"/>
</dbReference>
<dbReference type="AlphaFoldDB" id="A0A9P5PG20"/>
<evidence type="ECO:0000259" key="5">
    <source>
        <dbReference type="PROSITE" id="PS50865"/>
    </source>
</evidence>
<reference evidence="6" key="1">
    <citation type="submission" date="2020-11" db="EMBL/GenBank/DDBJ databases">
        <authorList>
            <consortium name="DOE Joint Genome Institute"/>
            <person name="Ahrendt S."/>
            <person name="Riley R."/>
            <person name="Andreopoulos W."/>
            <person name="Labutti K."/>
            <person name="Pangilinan J."/>
            <person name="Ruiz-Duenas F.J."/>
            <person name="Barrasa J.M."/>
            <person name="Sanchez-Garcia M."/>
            <person name="Camarero S."/>
            <person name="Miyauchi S."/>
            <person name="Serrano A."/>
            <person name="Linde D."/>
            <person name="Babiker R."/>
            <person name="Drula E."/>
            <person name="Ayuso-Fernandez I."/>
            <person name="Pacheco R."/>
            <person name="Padilla G."/>
            <person name="Ferreira P."/>
            <person name="Barriuso J."/>
            <person name="Kellner H."/>
            <person name="Castanera R."/>
            <person name="Alfaro M."/>
            <person name="Ramirez L."/>
            <person name="Pisabarro A.G."/>
            <person name="Kuo A."/>
            <person name="Tritt A."/>
            <person name="Lipzen A."/>
            <person name="He G."/>
            <person name="Yan M."/>
            <person name="Ng V."/>
            <person name="Cullen D."/>
            <person name="Martin F."/>
            <person name="Rosso M.-N."/>
            <person name="Henrissat B."/>
            <person name="Hibbett D."/>
            <person name="Martinez A.T."/>
            <person name="Grigoriev I.V."/>
        </authorList>
    </citation>
    <scope>NUCLEOTIDE SEQUENCE</scope>
    <source>
        <strain evidence="6">AH 40177</strain>
    </source>
</reference>
<sequence>MAKRQPCYSLFHPPTLSMTELVKITLDQHESLELIDKWLAEDNMKIDSYIDFFSQQRDQKRGPHQKQILVWNKGDFLLENIFCRTVDTGRLMPLRSWTTHVYCHRSIQDRKRSMKPVVRNMLPELLLLRAMHEGWLAYAKKIGCDEIFIIVTDLQRQEMDEVTEYFKLVCRHAFGRVCKPSIQHRIQLEHMRITHTLNRHRRTPCFPQIDLTLRAILYEKKPRFIILFSPQHTSYSQILFTHESYVPDEEIFFDYPVGCPNPCCPDNCEVLRFPKRGLESANVLKIKRGGKFGKRVKQRSMCNWIGCDVCFEEEPSRTRSSGSSEGSENSLDPPTQRGQLCSKCRLVKYCSLEHQRKDWGEHKKVCAKMDWD</sequence>
<dbReference type="GO" id="GO:0008270">
    <property type="term" value="F:zinc ion binding"/>
    <property type="evidence" value="ECO:0007669"/>
    <property type="project" value="UniProtKB-KW"/>
</dbReference>
<proteinExistence type="predicted"/>
<evidence type="ECO:0000256" key="2">
    <source>
        <dbReference type="ARBA" id="ARBA00022771"/>
    </source>
</evidence>
<evidence type="ECO:0000256" key="4">
    <source>
        <dbReference type="PROSITE-ProRule" id="PRU00134"/>
    </source>
</evidence>
<dbReference type="OrthoDB" id="432970at2759"/>
<evidence type="ECO:0000256" key="1">
    <source>
        <dbReference type="ARBA" id="ARBA00022723"/>
    </source>
</evidence>
<evidence type="ECO:0000313" key="6">
    <source>
        <dbReference type="EMBL" id="KAF9061460.1"/>
    </source>
</evidence>
<keyword evidence="7" id="KW-1185">Reference proteome</keyword>
<evidence type="ECO:0000256" key="3">
    <source>
        <dbReference type="ARBA" id="ARBA00022833"/>
    </source>
</evidence>
<gene>
    <name evidence="6" type="ORF">BDP27DRAFT_359851</name>
</gene>
<evidence type="ECO:0000313" key="7">
    <source>
        <dbReference type="Proteomes" id="UP000772434"/>
    </source>
</evidence>
<keyword evidence="3" id="KW-0862">Zinc</keyword>